<protein>
    <submittedName>
        <fullName evidence="1">Putative P-loop containing nucleoside triphosphate hydrolase</fullName>
    </submittedName>
</protein>
<evidence type="ECO:0000313" key="2">
    <source>
        <dbReference type="Proteomes" id="UP000238479"/>
    </source>
</evidence>
<accession>A0A2P6RM13</accession>
<evidence type="ECO:0000313" key="1">
    <source>
        <dbReference type="EMBL" id="PRQ47457.1"/>
    </source>
</evidence>
<dbReference type="SUPFAM" id="SSF52540">
    <property type="entry name" value="P-loop containing nucleoside triphosphate hydrolases"/>
    <property type="match status" value="1"/>
</dbReference>
<sequence length="69" mass="7477">MVCGRAVACGDERIIVFTTNHKDDKLDPALLRPGLPDLHIHLSCCTPSGFTTLAFKKATLIPCVEILKA</sequence>
<name>A0A2P6RM13_ROSCH</name>
<dbReference type="AlphaFoldDB" id="A0A2P6RM13"/>
<dbReference type="Proteomes" id="UP000238479">
    <property type="component" value="Chromosome 2"/>
</dbReference>
<organism evidence="1 2">
    <name type="scientific">Rosa chinensis</name>
    <name type="common">China rose</name>
    <dbReference type="NCBI Taxonomy" id="74649"/>
    <lineage>
        <taxon>Eukaryota</taxon>
        <taxon>Viridiplantae</taxon>
        <taxon>Streptophyta</taxon>
        <taxon>Embryophyta</taxon>
        <taxon>Tracheophyta</taxon>
        <taxon>Spermatophyta</taxon>
        <taxon>Magnoliopsida</taxon>
        <taxon>eudicotyledons</taxon>
        <taxon>Gunneridae</taxon>
        <taxon>Pentapetalae</taxon>
        <taxon>rosids</taxon>
        <taxon>fabids</taxon>
        <taxon>Rosales</taxon>
        <taxon>Rosaceae</taxon>
        <taxon>Rosoideae</taxon>
        <taxon>Rosoideae incertae sedis</taxon>
        <taxon>Rosa</taxon>
    </lineage>
</organism>
<keyword evidence="2" id="KW-1185">Reference proteome</keyword>
<dbReference type="PANTHER" id="PTHR23070">
    <property type="entry name" value="BCS1 AAA-TYPE ATPASE"/>
    <property type="match status" value="1"/>
</dbReference>
<keyword evidence="1" id="KW-0378">Hydrolase</keyword>
<comment type="caution">
    <text evidence="1">The sequence shown here is derived from an EMBL/GenBank/DDBJ whole genome shotgun (WGS) entry which is preliminary data.</text>
</comment>
<dbReference type="Gramene" id="PRQ47457">
    <property type="protein sequence ID" value="PRQ47457"/>
    <property type="gene ID" value="RchiOBHm_Chr2g0099871"/>
</dbReference>
<dbReference type="EMBL" id="PDCK01000040">
    <property type="protein sequence ID" value="PRQ47457.1"/>
    <property type="molecule type" value="Genomic_DNA"/>
</dbReference>
<gene>
    <name evidence="1" type="ORF">RchiOBHm_Chr2g0099871</name>
</gene>
<dbReference type="STRING" id="74649.A0A2P6RM13"/>
<dbReference type="InterPro" id="IPR027417">
    <property type="entry name" value="P-loop_NTPase"/>
</dbReference>
<dbReference type="GO" id="GO:0016787">
    <property type="term" value="F:hydrolase activity"/>
    <property type="evidence" value="ECO:0007669"/>
    <property type="project" value="UniProtKB-KW"/>
</dbReference>
<proteinExistence type="predicted"/>
<dbReference type="InterPro" id="IPR050747">
    <property type="entry name" value="Mitochondrial_chaperone_BCS1"/>
</dbReference>
<reference evidence="1 2" key="1">
    <citation type="journal article" date="2018" name="Nat. Genet.">
        <title>The Rosa genome provides new insights in the design of modern roses.</title>
        <authorList>
            <person name="Bendahmane M."/>
        </authorList>
    </citation>
    <scope>NUCLEOTIDE SEQUENCE [LARGE SCALE GENOMIC DNA]</scope>
    <source>
        <strain evidence="2">cv. Old Blush</strain>
    </source>
</reference>